<feature type="region of interest" description="Disordered" evidence="3">
    <location>
        <begin position="1"/>
        <end position="46"/>
    </location>
</feature>
<evidence type="ECO:0000256" key="3">
    <source>
        <dbReference type="SAM" id="MobiDB-lite"/>
    </source>
</evidence>
<dbReference type="InterPro" id="IPR002885">
    <property type="entry name" value="PPR_rpt"/>
</dbReference>
<gene>
    <name evidence="4" type="ORF">BcabD6B2_44860</name>
</gene>
<dbReference type="Pfam" id="PF13041">
    <property type="entry name" value="PPR_2"/>
    <property type="match status" value="4"/>
</dbReference>
<dbReference type="PANTHER" id="PTHR47942">
    <property type="entry name" value="TETRATRICOPEPTIDE REPEAT (TPR)-LIKE SUPERFAMILY PROTEIN-RELATED"/>
    <property type="match status" value="1"/>
</dbReference>
<dbReference type="Gene3D" id="1.25.40.10">
    <property type="entry name" value="Tetratricopeptide repeat domain"/>
    <property type="match status" value="4"/>
</dbReference>
<feature type="repeat" description="PPR" evidence="2">
    <location>
        <begin position="773"/>
        <end position="807"/>
    </location>
</feature>
<accession>A0AAV4M102</accession>
<dbReference type="AlphaFoldDB" id="A0AAV4M102"/>
<evidence type="ECO:0000313" key="5">
    <source>
        <dbReference type="Proteomes" id="UP001497744"/>
    </source>
</evidence>
<dbReference type="GeneID" id="94196532"/>
<evidence type="ECO:0000256" key="2">
    <source>
        <dbReference type="PROSITE-ProRule" id="PRU00708"/>
    </source>
</evidence>
<organism evidence="4 5">
    <name type="scientific">Babesia caballi</name>
    <dbReference type="NCBI Taxonomy" id="5871"/>
    <lineage>
        <taxon>Eukaryota</taxon>
        <taxon>Sar</taxon>
        <taxon>Alveolata</taxon>
        <taxon>Apicomplexa</taxon>
        <taxon>Aconoidasida</taxon>
        <taxon>Piroplasmida</taxon>
        <taxon>Babesiidae</taxon>
        <taxon>Babesia</taxon>
    </lineage>
</organism>
<dbReference type="RefSeq" id="XP_067717120.1">
    <property type="nucleotide sequence ID" value="XM_067861019.1"/>
</dbReference>
<reference evidence="4 5" key="1">
    <citation type="submission" date="2021-06" db="EMBL/GenBank/DDBJ databases">
        <title>Genome sequence of Babesia caballi.</title>
        <authorList>
            <person name="Yamagishi J."/>
            <person name="Kidaka T."/>
            <person name="Ochi A."/>
        </authorList>
    </citation>
    <scope>NUCLEOTIDE SEQUENCE [LARGE SCALE GENOMIC DNA]</scope>
    <source>
        <strain evidence="4">USDA-D6B2</strain>
    </source>
</reference>
<feature type="repeat" description="PPR" evidence="2">
    <location>
        <begin position="878"/>
        <end position="912"/>
    </location>
</feature>
<name>A0AAV4M102_BABCB</name>
<feature type="repeat" description="PPR" evidence="2">
    <location>
        <begin position="949"/>
        <end position="983"/>
    </location>
</feature>
<feature type="repeat" description="PPR" evidence="2">
    <location>
        <begin position="737"/>
        <end position="771"/>
    </location>
</feature>
<dbReference type="NCBIfam" id="TIGR00756">
    <property type="entry name" value="PPR"/>
    <property type="match status" value="7"/>
</dbReference>
<feature type="repeat" description="PPR" evidence="2">
    <location>
        <begin position="808"/>
        <end position="842"/>
    </location>
</feature>
<dbReference type="EMBL" id="BPLF01000004">
    <property type="protein sequence ID" value="GIX65051.1"/>
    <property type="molecule type" value="Genomic_DNA"/>
</dbReference>
<keyword evidence="1" id="KW-0677">Repeat</keyword>
<protein>
    <submittedName>
        <fullName evidence="4">Pentatricopeptide repeat domain-containing protein</fullName>
    </submittedName>
</protein>
<sequence length="1077" mass="117530">MAKGTFDSQPHPPARSGKSVPSDDNKSRSFSGQANAGSSAETKPSDDQIFKKLKTIFRGPVSSLGKGVGLDKAYSSSISDPLDPLSKGLYNGETSAQSATTLNSFDMGSCTSVGSLDSVGKLGYGESVMCLDTLAQALAADSASFADKEKTMTSSETPLTHLSSVDPLVAHDAVTPLGGVSLEVGCDFADRVGKLLGRCVSGDEIARDELAALCAHEFNIPDSALSPALVAALLRFCMLKGQLYLAGQLLQVAWDRGVKLSPVEQSQVLLSLCSGEAIGLVRSLLSKLPFPEQGSDEIMSLFVRGVVATSKQSKADTFSTFVAVLEDSSSGSLEQHRGAHLLELFFSELGEDVSRSVEIVDYVQRLCQTEAFQRVSNACRFRACTVLCCAEPSDKADECIRTILTSEGSNTAFMEHVGKHSHTAFVDVVTRLLSIHALNGMAFITALCMGHRISPSSNVAVKICVAAQRNLRGVVPEKLRSPGFGDFGYLSYTGVNPLVQLFGTTLPTSMLGVCASVSGSGKEMFTPLVESCLLVEDLAAAESVLKYMNEYYGHVPPQLLVKMLQSHLLHGNFRYVLERLAKKDKLAGALRNRQNRFTCTGIADYGMRVAIASLNFESAIEFQKHCEIGDKISSEVSALLQQMPAHLVSRSKVDEFVTLCERLNLDEGTFSVALDCCLRLKNSKRLVRLINRFRRMGLQPQLQTCGVIIKSLGCCGRIAECKEIWQEMAANRGSEPNEVTYGIMLDAYVNNNRMDEAMALFQEMKQKSNVKPNTIMYTTLIKGFGQNRQLGKAMSIYRMMVTEGIARNTVTYNSIIDACARVGDMKAAAALLEEMMINQVEPDLITFSTIIKGYCVQCNMDQSFQLLSIMYERGIKPDGILYNSLLEGCVKSGRLWLCEKLWEQMRLHGIAPSNFTLTILIKMYGRSGQLDKVFDLVGRLPVEYNFTINAHVYTCLMSACITNGRYSTALDIFRCMKDVNIKPDAKTYETLLQGVTRGGLFAEAVDVLREMYNLDDLGAGAGAAGPDSAIVQKVNPRVLENLFNKVQHARLSADAAETYRLLSKRLQSMGVNVHYPS</sequence>
<dbReference type="PANTHER" id="PTHR47942:SF63">
    <property type="entry name" value="PENTATRICOPEPTIDE REPEAT-CONTAINING PROTEIN"/>
    <property type="match status" value="1"/>
</dbReference>
<dbReference type="Proteomes" id="UP001497744">
    <property type="component" value="Unassembled WGS sequence"/>
</dbReference>
<comment type="caution">
    <text evidence="4">The sequence shown here is derived from an EMBL/GenBank/DDBJ whole genome shotgun (WGS) entry which is preliminary data.</text>
</comment>
<keyword evidence="5" id="KW-1185">Reference proteome</keyword>
<proteinExistence type="predicted"/>
<dbReference type="InterPro" id="IPR051222">
    <property type="entry name" value="PPR/CCM1_RNA-binding"/>
</dbReference>
<feature type="compositionally biased region" description="Polar residues" evidence="3">
    <location>
        <begin position="28"/>
        <end position="42"/>
    </location>
</feature>
<evidence type="ECO:0000256" key="1">
    <source>
        <dbReference type="ARBA" id="ARBA00022737"/>
    </source>
</evidence>
<dbReference type="PROSITE" id="PS51375">
    <property type="entry name" value="PPR"/>
    <property type="match status" value="6"/>
</dbReference>
<dbReference type="Pfam" id="PF01535">
    <property type="entry name" value="PPR"/>
    <property type="match status" value="1"/>
</dbReference>
<feature type="repeat" description="PPR" evidence="2">
    <location>
        <begin position="843"/>
        <end position="877"/>
    </location>
</feature>
<evidence type="ECO:0000313" key="4">
    <source>
        <dbReference type="EMBL" id="GIX65051.1"/>
    </source>
</evidence>
<dbReference type="InterPro" id="IPR011990">
    <property type="entry name" value="TPR-like_helical_dom_sf"/>
</dbReference>